<dbReference type="STRING" id="145857.GA0070616_3053"/>
<evidence type="ECO:0000259" key="2">
    <source>
        <dbReference type="Pfam" id="PF13529"/>
    </source>
</evidence>
<proteinExistence type="predicted"/>
<dbReference type="SUPFAM" id="SSF54001">
    <property type="entry name" value="Cysteine proteinases"/>
    <property type="match status" value="1"/>
</dbReference>
<evidence type="ECO:0000313" key="4">
    <source>
        <dbReference type="Proteomes" id="UP000199699"/>
    </source>
</evidence>
<dbReference type="Gene3D" id="3.90.70.10">
    <property type="entry name" value="Cysteine proteinases"/>
    <property type="match status" value="1"/>
</dbReference>
<name>A0A1C6S6U2_9ACTN</name>
<dbReference type="PROSITE" id="PS51257">
    <property type="entry name" value="PROKAR_LIPOPROTEIN"/>
    <property type="match status" value="1"/>
</dbReference>
<keyword evidence="1" id="KW-0732">Signal</keyword>
<dbReference type="InterPro" id="IPR038765">
    <property type="entry name" value="Papain-like_cys_pep_sf"/>
</dbReference>
<protein>
    <submittedName>
        <fullName evidence="3">Peptidase_C39 like family protein</fullName>
    </submittedName>
</protein>
<sequence>MTPIAHRSGMSVAGLLVAGGCIAGPAAVAQTAPADVATVAPGGAPVASAQPAALTGQVGAVDRGRNRLAERTLGVEYQAQPNFYYCGPAATRIALSSQGKALSQDELAKRLGTDEAGTDSALDITRVLNELTGGGYETVEIRDPVAKPAQVDRLRAHLLDALDVDRPVVANVKGTAVDTEGDPHSYEGGHYLTLVGYRDGGDLVRIADPAAPKGGYWMTLEKVANWIAERGYSA</sequence>
<dbReference type="Pfam" id="PF13529">
    <property type="entry name" value="Peptidase_C39_2"/>
    <property type="match status" value="1"/>
</dbReference>
<dbReference type="Proteomes" id="UP000199699">
    <property type="component" value="Unassembled WGS sequence"/>
</dbReference>
<feature type="signal peptide" evidence="1">
    <location>
        <begin position="1"/>
        <end position="23"/>
    </location>
</feature>
<feature type="chain" id="PRO_5038508417" evidence="1">
    <location>
        <begin position="24"/>
        <end position="234"/>
    </location>
</feature>
<dbReference type="AlphaFoldDB" id="A0A1C6S6U2"/>
<gene>
    <name evidence="3" type="ORF">GA0070616_3053</name>
</gene>
<accession>A0A1C6S6U2</accession>
<keyword evidence="4" id="KW-1185">Reference proteome</keyword>
<dbReference type="OrthoDB" id="1655016at2"/>
<reference evidence="3 4" key="1">
    <citation type="submission" date="2016-06" db="EMBL/GenBank/DDBJ databases">
        <authorList>
            <person name="Kjaerup R.B."/>
            <person name="Dalgaard T.S."/>
            <person name="Juul-Madsen H.R."/>
        </authorList>
    </citation>
    <scope>NUCLEOTIDE SEQUENCE [LARGE SCALE GENOMIC DNA]</scope>
    <source>
        <strain evidence="3 4">DSM 43818</strain>
    </source>
</reference>
<evidence type="ECO:0000256" key="1">
    <source>
        <dbReference type="SAM" id="SignalP"/>
    </source>
</evidence>
<organism evidence="3 4">
    <name type="scientific">Micromonospora nigra</name>
    <dbReference type="NCBI Taxonomy" id="145857"/>
    <lineage>
        <taxon>Bacteria</taxon>
        <taxon>Bacillati</taxon>
        <taxon>Actinomycetota</taxon>
        <taxon>Actinomycetes</taxon>
        <taxon>Micromonosporales</taxon>
        <taxon>Micromonosporaceae</taxon>
        <taxon>Micromonospora</taxon>
    </lineage>
</organism>
<feature type="domain" description="Peptidase C39-like" evidence="2">
    <location>
        <begin position="73"/>
        <end position="210"/>
    </location>
</feature>
<evidence type="ECO:0000313" key="3">
    <source>
        <dbReference type="EMBL" id="SCL25155.1"/>
    </source>
</evidence>
<dbReference type="InterPro" id="IPR039564">
    <property type="entry name" value="Peptidase_C39-like"/>
</dbReference>
<dbReference type="EMBL" id="FMHT01000003">
    <property type="protein sequence ID" value="SCL25155.1"/>
    <property type="molecule type" value="Genomic_DNA"/>
</dbReference>